<reference evidence="2 3" key="1">
    <citation type="submission" date="2016-10" db="EMBL/GenBank/DDBJ databases">
        <authorList>
            <person name="de Groot N.N."/>
        </authorList>
    </citation>
    <scope>NUCLEOTIDE SEQUENCE [LARGE SCALE GENOMIC DNA]</scope>
    <source>
        <strain evidence="2 3">DSM 23399</strain>
    </source>
</reference>
<keyword evidence="1" id="KW-1133">Transmembrane helix</keyword>
<evidence type="ECO:0008006" key="4">
    <source>
        <dbReference type="Google" id="ProtNLM"/>
    </source>
</evidence>
<accession>A0A1I0YDL9</accession>
<dbReference type="Proteomes" id="UP000198790">
    <property type="component" value="Unassembled WGS sequence"/>
</dbReference>
<organism evidence="2 3">
    <name type="scientific">Algoriphagus aquimarinus</name>
    <dbReference type="NCBI Taxonomy" id="237018"/>
    <lineage>
        <taxon>Bacteria</taxon>
        <taxon>Pseudomonadati</taxon>
        <taxon>Bacteroidota</taxon>
        <taxon>Cytophagia</taxon>
        <taxon>Cytophagales</taxon>
        <taxon>Cyclobacteriaceae</taxon>
        <taxon>Algoriphagus</taxon>
    </lineage>
</organism>
<dbReference type="InterPro" id="IPR025060">
    <property type="entry name" value="DUF3999"/>
</dbReference>
<evidence type="ECO:0000313" key="2">
    <source>
        <dbReference type="EMBL" id="SFB10303.1"/>
    </source>
</evidence>
<evidence type="ECO:0000313" key="3">
    <source>
        <dbReference type="Proteomes" id="UP000198790"/>
    </source>
</evidence>
<dbReference type="RefSeq" id="WP_092895685.1">
    <property type="nucleotide sequence ID" value="NZ_FOKK01000004.1"/>
</dbReference>
<protein>
    <recommendedName>
        <fullName evidence="4">DUF3999 domain-containing protein</fullName>
    </recommendedName>
</protein>
<evidence type="ECO:0000256" key="1">
    <source>
        <dbReference type="SAM" id="Phobius"/>
    </source>
</evidence>
<keyword evidence="3" id="KW-1185">Reference proteome</keyword>
<feature type="transmembrane region" description="Helical" evidence="1">
    <location>
        <begin position="385"/>
        <end position="403"/>
    </location>
</feature>
<sequence length="409" mass="48057">MTLQAKLFTFLLFWTYSFSYGQLDQYRYARQLGETSREWHQVILPDEIFGKVRADLSDLRIYGITENRDTVEAPYLLRLKMDEVSDTEIESKIINAVQNENGYYFTFQVSSAEPINRINLDFGEDNYDWDIQLEGSHNQQEWFSLLKDYRILSITNDLTDFHFSALTFPAASYSYFRLLIPSDKKPTLKKVALANEKYLEGTFNVFSIAETTTIQTKNKTTEIELTLENPVPVSRLRINVSDRFDFYRPITVSYLVDSIETQQGWKENYRTLKTGTLNSIEENEFSFESRVLQKLKITVENQDNQVLTFTDFEVKGYVHELLVRFNQPADYYLVYGNELASRPRYDLVQFNDKIPEDLTELKVGDERQISNKQLTNAQPLFQNMAWLWSIMALIMVLLGWFTVRMMRSK</sequence>
<keyword evidence="1" id="KW-0812">Transmembrane</keyword>
<gene>
    <name evidence="2" type="ORF">SAMN04489723_104211</name>
</gene>
<dbReference type="EMBL" id="FOKK01000004">
    <property type="protein sequence ID" value="SFB10303.1"/>
    <property type="molecule type" value="Genomic_DNA"/>
</dbReference>
<dbReference type="OrthoDB" id="994644at2"/>
<dbReference type="STRING" id="237018.SAMN04489723_104211"/>
<dbReference type="Pfam" id="PF13163">
    <property type="entry name" value="DUF3999"/>
    <property type="match status" value="1"/>
</dbReference>
<dbReference type="AlphaFoldDB" id="A0A1I0YDL9"/>
<name>A0A1I0YDL9_9BACT</name>
<proteinExistence type="predicted"/>
<keyword evidence="1" id="KW-0472">Membrane</keyword>